<dbReference type="SMART" id="SM00222">
    <property type="entry name" value="Sec7"/>
    <property type="match status" value="1"/>
</dbReference>
<dbReference type="InterPro" id="IPR011993">
    <property type="entry name" value="PH-like_dom_sf"/>
</dbReference>
<evidence type="ECO:0000259" key="3">
    <source>
        <dbReference type="PROSITE" id="PS50003"/>
    </source>
</evidence>
<feature type="compositionally biased region" description="Gly residues" evidence="2">
    <location>
        <begin position="841"/>
        <end position="850"/>
    </location>
</feature>
<dbReference type="Gene3D" id="2.30.29.30">
    <property type="entry name" value="Pleckstrin-homology domain (PH domain)/Phosphotyrosine-binding domain (PTB)"/>
    <property type="match status" value="1"/>
</dbReference>
<feature type="region of interest" description="Disordered" evidence="2">
    <location>
        <begin position="1495"/>
        <end position="1520"/>
    </location>
</feature>
<evidence type="ECO:0000259" key="5">
    <source>
        <dbReference type="PROSITE" id="PS50190"/>
    </source>
</evidence>
<protein>
    <recommendedName>
        <fullName evidence="8">Arf6 guanine nucleotide exchange factor</fullName>
    </recommendedName>
</protein>
<feature type="domain" description="PDZ" evidence="4">
    <location>
        <begin position="9"/>
        <end position="93"/>
    </location>
</feature>
<dbReference type="SUPFAM" id="SSF48425">
    <property type="entry name" value="Sec7 domain"/>
    <property type="match status" value="1"/>
</dbReference>
<feature type="compositionally biased region" description="Polar residues" evidence="2">
    <location>
        <begin position="433"/>
        <end position="445"/>
    </location>
</feature>
<dbReference type="InterPro" id="IPR035999">
    <property type="entry name" value="Sec7_dom_sf"/>
</dbReference>
<dbReference type="InterPro" id="IPR041681">
    <property type="entry name" value="PH_9"/>
</dbReference>
<evidence type="ECO:0000259" key="4">
    <source>
        <dbReference type="PROSITE" id="PS50106"/>
    </source>
</evidence>
<evidence type="ECO:0000313" key="7">
    <source>
        <dbReference type="Proteomes" id="UP000069940"/>
    </source>
</evidence>
<dbReference type="PANTHER" id="PTHR10663">
    <property type="entry name" value="GUANYL-NUCLEOTIDE EXCHANGE FACTOR"/>
    <property type="match status" value="1"/>
</dbReference>
<dbReference type="RefSeq" id="XP_062701258.1">
    <property type="nucleotide sequence ID" value="XM_062845274.1"/>
</dbReference>
<evidence type="ECO:0000256" key="2">
    <source>
        <dbReference type="SAM" id="MobiDB-lite"/>
    </source>
</evidence>
<dbReference type="CDD" id="cd00136">
    <property type="entry name" value="PDZ_canonical"/>
    <property type="match status" value="1"/>
</dbReference>
<dbReference type="InterPro" id="IPR023394">
    <property type="entry name" value="Sec7_C_sf"/>
</dbReference>
<feature type="compositionally biased region" description="Basic and acidic residues" evidence="2">
    <location>
        <begin position="278"/>
        <end position="288"/>
    </location>
</feature>
<keyword evidence="1" id="KW-0175">Coiled coil</keyword>
<dbReference type="PROSITE" id="PS50190">
    <property type="entry name" value="SEC7"/>
    <property type="match status" value="1"/>
</dbReference>
<feature type="compositionally biased region" description="Polar residues" evidence="2">
    <location>
        <begin position="554"/>
        <end position="567"/>
    </location>
</feature>
<feature type="region of interest" description="Disordered" evidence="2">
    <location>
        <begin position="272"/>
        <end position="452"/>
    </location>
</feature>
<dbReference type="EnsemblMetazoa" id="AALFPA23_020383.R30088">
    <property type="protein sequence ID" value="AALFPA23_020383.P30088"/>
    <property type="gene ID" value="AALFPA23_020383"/>
</dbReference>
<reference evidence="6" key="2">
    <citation type="submission" date="2025-05" db="UniProtKB">
        <authorList>
            <consortium name="EnsemblMetazoa"/>
        </authorList>
    </citation>
    <scope>IDENTIFICATION</scope>
    <source>
        <strain evidence="6">Foshan</strain>
    </source>
</reference>
<feature type="coiled-coil region" evidence="1">
    <location>
        <begin position="1356"/>
        <end position="1383"/>
    </location>
</feature>
<dbReference type="CDD" id="cd00171">
    <property type="entry name" value="Sec7"/>
    <property type="match status" value="1"/>
</dbReference>
<feature type="region of interest" description="Disordered" evidence="2">
    <location>
        <begin position="752"/>
        <end position="855"/>
    </location>
</feature>
<evidence type="ECO:0000313" key="6">
    <source>
        <dbReference type="EnsemblMetazoa" id="AALFPA23_020383.P30091"/>
    </source>
</evidence>
<evidence type="ECO:0008006" key="8">
    <source>
        <dbReference type="Google" id="ProtNLM"/>
    </source>
</evidence>
<feature type="compositionally biased region" description="Gly residues" evidence="2">
    <location>
        <begin position="660"/>
        <end position="676"/>
    </location>
</feature>
<evidence type="ECO:0000256" key="1">
    <source>
        <dbReference type="SAM" id="Coils"/>
    </source>
</evidence>
<feature type="region of interest" description="Disordered" evidence="2">
    <location>
        <begin position="590"/>
        <end position="676"/>
    </location>
</feature>
<dbReference type="Pfam" id="PF01369">
    <property type="entry name" value="Sec7"/>
    <property type="match status" value="1"/>
</dbReference>
<feature type="compositionally biased region" description="Polar residues" evidence="2">
    <location>
        <begin position="211"/>
        <end position="230"/>
    </location>
</feature>
<feature type="compositionally biased region" description="Polar residues" evidence="2">
    <location>
        <begin position="108"/>
        <end position="126"/>
    </location>
</feature>
<dbReference type="RefSeq" id="XP_062701260.1">
    <property type="nucleotide sequence ID" value="XM_062845276.1"/>
</dbReference>
<dbReference type="RefSeq" id="XP_062701259.1">
    <property type="nucleotide sequence ID" value="XM_062845275.1"/>
</dbReference>
<accession>A0ABM1ZPC6</accession>
<dbReference type="GeneID" id="109402210"/>
<feature type="compositionally biased region" description="Polar residues" evidence="2">
    <location>
        <begin position="495"/>
        <end position="518"/>
    </location>
</feature>
<dbReference type="SMART" id="SM00233">
    <property type="entry name" value="PH"/>
    <property type="match status" value="1"/>
</dbReference>
<feature type="region of interest" description="Disordered" evidence="2">
    <location>
        <begin position="108"/>
        <end position="244"/>
    </location>
</feature>
<feature type="compositionally biased region" description="Gly residues" evidence="2">
    <location>
        <begin position="1167"/>
        <end position="1189"/>
    </location>
</feature>
<name>A0ABM1ZPC6_AEDAL</name>
<dbReference type="EnsemblMetazoa" id="AALFPA23_020383.R30090">
    <property type="protein sequence ID" value="AALFPA23_020383.P30090"/>
    <property type="gene ID" value="AALFPA23_020383"/>
</dbReference>
<dbReference type="Proteomes" id="UP000069940">
    <property type="component" value="Unassembled WGS sequence"/>
</dbReference>
<feature type="compositionally biased region" description="Low complexity" evidence="2">
    <location>
        <begin position="766"/>
        <end position="801"/>
    </location>
</feature>
<dbReference type="SUPFAM" id="SSF50156">
    <property type="entry name" value="PDZ domain-like"/>
    <property type="match status" value="1"/>
</dbReference>
<keyword evidence="7" id="KW-1185">Reference proteome</keyword>
<feature type="domain" description="SEC7" evidence="5">
    <location>
        <begin position="985"/>
        <end position="1151"/>
    </location>
</feature>
<feature type="region of interest" description="Disordered" evidence="2">
    <location>
        <begin position="1156"/>
        <end position="1201"/>
    </location>
</feature>
<proteinExistence type="predicted"/>
<feature type="region of interest" description="Disordered" evidence="2">
    <location>
        <begin position="469"/>
        <end position="567"/>
    </location>
</feature>
<dbReference type="InterPro" id="IPR036034">
    <property type="entry name" value="PDZ_sf"/>
</dbReference>
<dbReference type="SMART" id="SM00228">
    <property type="entry name" value="PDZ"/>
    <property type="match status" value="1"/>
</dbReference>
<dbReference type="PANTHER" id="PTHR10663:SF376">
    <property type="entry name" value="PH AND SEC7 DOMAIN-CONTAINING PROTEIN"/>
    <property type="match status" value="1"/>
</dbReference>
<dbReference type="InterPro" id="IPR001478">
    <property type="entry name" value="PDZ"/>
</dbReference>
<feature type="compositionally biased region" description="Basic and acidic residues" evidence="2">
    <location>
        <begin position="522"/>
        <end position="533"/>
    </location>
</feature>
<sequence>MAAGEEELMVVLRKSEDATFGFSLLRTDSLIGFPHVIYDIVENSPAAECGEVEAGDVIVKVNGTDVHGFTTKDVLKCLRLSTDPVTLELKRDPKIKAHVRKYLASISNQHPHSDGHLSQGSNPSSPTHHRHSPASPLSERGPSRIQPPSITTSGGTPGRYGHRVSSSDPSCRPSRIPQAVLAKNSWSAPQSPHGIKPPRPSLIPTVVNGATPHQQQHHQYSTTNNSSSPFFRQEHPQQNPFQQQQVPKKGFEAYMMTGDLILNLSRTPQSSGILPQAKKIDSLRDSPSHRASTKRKNGAIAPHAKCDSSPSSPSSSSNSYSEHIDNNSSSNNSKQQRTLPKEHSSSLKKSRSQQQRGEEEEEEEQEHDHNDQNTGSSIESIVNSSSKKLSGSAGSNHNNNHNNNRFAEEDERALVNSSSKHSSSEAAAGGNTGRTIGSNTNSAGSSVDAADEDENADDLIDLRSARTNTSGCVSSSLLGERNSARRDVRPAGAQDGSNLSVTVQPGNSVGSDSSSAAATNGDLRHYHSKERSKSSSSAASSGGGGTTVKSDSSPEMSYSVPTSPTSLSAAPILEGYASSLKKRDLLLANSVPTSPESGAQEIVRRSSSGNHHHQPHHHHHHHHHQHQQFHHHSSSNNQSSNSGGPAVGHSSSLMSASISAGGGGGSGGSAGGGGGGGVVRKCDAAGFRTSRSEDHLQQTQRDGGIGALVPIEIDEDVNSSLNTLLDTRHDSEESQGSDHDRIVWTYNAPVSQSNGAAGPAAGIITSPISHSSSMSSSPQRSASDSPASPTSVSSSVMSSSGGSKGANDHTHNGYSNSGFEGGRGGSGTHSNLQSLSCPNGSGPGGGGGGMDQSVSEAVSNISSPDYQDEHDLLSTRDLAAMAISDPSDSDSTILVSETTHRVHDRDRDRDHKIVIQVKGMQQQQMYNQQQDSMRYSDLKDSEDELATLTEDTPTMYFGQDGQLMYGGGGGGRESSPPVSDDGSDVDSLHSFHYSPKAVDLPSAERLAKRLYNLEGFKKSDVSRHLSKNNDFSRAVADEYLKFFLFERLTLDEALRLFLKQFSLSGETQERERVLVHFSKRYLDCNPGSFNSQDAVHTLTCAIMLLNTDLHGQNIGRKMTCSEFIENLSELNDGENFPKDILKQLYQAIKTQPLEWALDDESPDQQKLGGGRNDGTMGGNGSGGGTGGSLQGPPVGPNPFLDPPQPAAIEYKKGYVMRKCCYDTNYKKSCCAFFTAPFGKRSWKMFYCTLRDLVLYLHKDEHGFRKNQMSDNVHNAIRIHHALATKASDYTKKQHVFRLQTADQSEYLFQTSDSKELQSWIDTINFVCASFSAPPLEGGVGSQKRFQRPLLPCTHTKLLLREQLASHEEQVNKLENLLAEHKRSTIPTKGLALQNYKEKEAYLLYELKRYKTYYYLLSSRMNSDQSLDFENLLTLGDSGVLLESDEILQRNRQNTEGGGFGSAGANQTIIQQQPLGGGQQQQLQLQLQPGLGNTTTMAAATTGVSGGGSISNRSDSRQYKT</sequence>
<reference evidence="7" key="1">
    <citation type="journal article" date="2015" name="Proc. Natl. Acad. Sci. U.S.A.">
        <title>Genome sequence of the Asian Tiger mosquito, Aedes albopictus, reveals insights into its biology, genetics, and evolution.</title>
        <authorList>
            <person name="Chen X.G."/>
            <person name="Jiang X."/>
            <person name="Gu J."/>
            <person name="Xu M."/>
            <person name="Wu Y."/>
            <person name="Deng Y."/>
            <person name="Zhang C."/>
            <person name="Bonizzoni M."/>
            <person name="Dermauw W."/>
            <person name="Vontas J."/>
            <person name="Armbruster P."/>
            <person name="Huang X."/>
            <person name="Yang Y."/>
            <person name="Zhang H."/>
            <person name="He W."/>
            <person name="Peng H."/>
            <person name="Liu Y."/>
            <person name="Wu K."/>
            <person name="Chen J."/>
            <person name="Lirakis M."/>
            <person name="Topalis P."/>
            <person name="Van Leeuwen T."/>
            <person name="Hall A.B."/>
            <person name="Jiang X."/>
            <person name="Thorpe C."/>
            <person name="Mueller R.L."/>
            <person name="Sun C."/>
            <person name="Waterhouse R.M."/>
            <person name="Yan G."/>
            <person name="Tu Z.J."/>
            <person name="Fang X."/>
            <person name="James A.A."/>
        </authorList>
    </citation>
    <scope>NUCLEOTIDE SEQUENCE [LARGE SCALE GENOMIC DNA]</scope>
    <source>
        <strain evidence="7">Foshan</strain>
    </source>
</reference>
<dbReference type="InterPro" id="IPR001849">
    <property type="entry name" value="PH_domain"/>
</dbReference>
<feature type="compositionally biased region" description="Low complexity" evidence="2">
    <location>
        <begin position="376"/>
        <end position="404"/>
    </location>
</feature>
<feature type="domain" description="PH" evidence="3">
    <location>
        <begin position="1208"/>
        <end position="1328"/>
    </location>
</feature>
<dbReference type="EnsemblMetazoa" id="AALFPA23_020383.R30091">
    <property type="protein sequence ID" value="AALFPA23_020383.P30091"/>
    <property type="gene ID" value="AALFPA23_020383"/>
</dbReference>
<organism evidence="6 7">
    <name type="scientific">Aedes albopictus</name>
    <name type="common">Asian tiger mosquito</name>
    <name type="synonym">Stegomyia albopicta</name>
    <dbReference type="NCBI Taxonomy" id="7160"/>
    <lineage>
        <taxon>Eukaryota</taxon>
        <taxon>Metazoa</taxon>
        <taxon>Ecdysozoa</taxon>
        <taxon>Arthropoda</taxon>
        <taxon>Hexapoda</taxon>
        <taxon>Insecta</taxon>
        <taxon>Pterygota</taxon>
        <taxon>Neoptera</taxon>
        <taxon>Endopterygota</taxon>
        <taxon>Diptera</taxon>
        <taxon>Nematocera</taxon>
        <taxon>Culicoidea</taxon>
        <taxon>Culicidae</taxon>
        <taxon>Culicinae</taxon>
        <taxon>Aedini</taxon>
        <taxon>Aedes</taxon>
        <taxon>Stegomyia</taxon>
    </lineage>
</organism>
<feature type="compositionally biased region" description="Basic residues" evidence="2">
    <location>
        <begin position="610"/>
        <end position="633"/>
    </location>
</feature>
<dbReference type="InterPro" id="IPR041489">
    <property type="entry name" value="PDZ_6"/>
</dbReference>
<dbReference type="Pfam" id="PF15410">
    <property type="entry name" value="PH_9"/>
    <property type="match status" value="1"/>
</dbReference>
<dbReference type="Gene3D" id="1.10.1000.11">
    <property type="entry name" value="Arf Nucleotide-binding Site Opener,domain 2"/>
    <property type="match status" value="1"/>
</dbReference>
<feature type="compositionally biased region" description="Low complexity" evidence="2">
    <location>
        <begin position="634"/>
        <end position="659"/>
    </location>
</feature>
<feature type="compositionally biased region" description="Low complexity" evidence="2">
    <location>
        <begin position="308"/>
        <end position="333"/>
    </location>
</feature>
<dbReference type="PROSITE" id="PS50003">
    <property type="entry name" value="PH_DOMAIN"/>
    <property type="match status" value="1"/>
</dbReference>
<dbReference type="Gene3D" id="2.30.42.10">
    <property type="match status" value="1"/>
</dbReference>
<feature type="region of interest" description="Disordered" evidence="2">
    <location>
        <begin position="966"/>
        <end position="985"/>
    </location>
</feature>
<dbReference type="SUPFAM" id="SSF50729">
    <property type="entry name" value="PH domain-like"/>
    <property type="match status" value="1"/>
</dbReference>
<dbReference type="PROSITE" id="PS50106">
    <property type="entry name" value="PDZ"/>
    <property type="match status" value="1"/>
</dbReference>
<dbReference type="Pfam" id="PF17820">
    <property type="entry name" value="PDZ_6"/>
    <property type="match status" value="1"/>
</dbReference>
<dbReference type="CDD" id="cd13295">
    <property type="entry name" value="PH_EFA6"/>
    <property type="match status" value="1"/>
</dbReference>
<dbReference type="InterPro" id="IPR000904">
    <property type="entry name" value="Sec7_dom"/>
</dbReference>